<accession>A0ABQ5BH57</accession>
<evidence type="ECO:0000313" key="3">
    <source>
        <dbReference type="Proteomes" id="UP001151760"/>
    </source>
</evidence>
<dbReference type="EMBL" id="BQNB010013181">
    <property type="protein sequence ID" value="GJT12843.1"/>
    <property type="molecule type" value="Genomic_DNA"/>
</dbReference>
<organism evidence="2 3">
    <name type="scientific">Tanacetum coccineum</name>
    <dbReference type="NCBI Taxonomy" id="301880"/>
    <lineage>
        <taxon>Eukaryota</taxon>
        <taxon>Viridiplantae</taxon>
        <taxon>Streptophyta</taxon>
        <taxon>Embryophyta</taxon>
        <taxon>Tracheophyta</taxon>
        <taxon>Spermatophyta</taxon>
        <taxon>Magnoliopsida</taxon>
        <taxon>eudicotyledons</taxon>
        <taxon>Gunneridae</taxon>
        <taxon>Pentapetalae</taxon>
        <taxon>asterids</taxon>
        <taxon>campanulids</taxon>
        <taxon>Asterales</taxon>
        <taxon>Asteraceae</taxon>
        <taxon>Asteroideae</taxon>
        <taxon>Anthemideae</taxon>
        <taxon>Anthemidinae</taxon>
        <taxon>Tanacetum</taxon>
    </lineage>
</organism>
<reference evidence="2" key="2">
    <citation type="submission" date="2022-01" db="EMBL/GenBank/DDBJ databases">
        <authorList>
            <person name="Yamashiro T."/>
            <person name="Shiraishi A."/>
            <person name="Satake H."/>
            <person name="Nakayama K."/>
        </authorList>
    </citation>
    <scope>NUCLEOTIDE SEQUENCE</scope>
</reference>
<name>A0ABQ5BH57_9ASTR</name>
<evidence type="ECO:0000256" key="1">
    <source>
        <dbReference type="SAM" id="MobiDB-lite"/>
    </source>
</evidence>
<protein>
    <submittedName>
        <fullName evidence="2">Uncharacterized protein</fullName>
    </submittedName>
</protein>
<comment type="caution">
    <text evidence="2">The sequence shown here is derived from an EMBL/GenBank/DDBJ whole genome shotgun (WGS) entry which is preliminary data.</text>
</comment>
<sequence length="239" mass="27453">MCPCRCGHFQQANFWLSTSDGLKSIDSLVFLQFRNPHANRQQFPSRNNFNQNRGNNFNQRLAERSITERSVFAEDVFVNVGNSNFSDFVVEAITFNLDQTSKIHSDYNNMTVNKIGRHDMACDEFSRGLAFQISVLDQDFPDCEDSLACSIPQEFHILSFILGIQKRISHQKTENKAKKMTKPGTEWKSCEGQSQIKAKDQKSQSQSQLNKLTVKTGAVIEEYYWMRLCWGECARSQPI</sequence>
<gene>
    <name evidence="2" type="ORF">Tco_0859885</name>
</gene>
<feature type="region of interest" description="Disordered" evidence="1">
    <location>
        <begin position="173"/>
        <end position="192"/>
    </location>
</feature>
<dbReference type="Proteomes" id="UP001151760">
    <property type="component" value="Unassembled WGS sequence"/>
</dbReference>
<keyword evidence="3" id="KW-1185">Reference proteome</keyword>
<evidence type="ECO:0000313" key="2">
    <source>
        <dbReference type="EMBL" id="GJT12843.1"/>
    </source>
</evidence>
<reference evidence="2" key="1">
    <citation type="journal article" date="2022" name="Int. J. Mol. Sci.">
        <title>Draft Genome of Tanacetum Coccineum: Genomic Comparison of Closely Related Tanacetum-Family Plants.</title>
        <authorList>
            <person name="Yamashiro T."/>
            <person name="Shiraishi A."/>
            <person name="Nakayama K."/>
            <person name="Satake H."/>
        </authorList>
    </citation>
    <scope>NUCLEOTIDE SEQUENCE</scope>
</reference>
<proteinExistence type="predicted"/>